<dbReference type="GO" id="GO:0004222">
    <property type="term" value="F:metalloendopeptidase activity"/>
    <property type="evidence" value="ECO:0007669"/>
    <property type="project" value="InterPro"/>
</dbReference>
<dbReference type="PROSITE" id="PS51885">
    <property type="entry name" value="NEPRILYSIN"/>
    <property type="match status" value="1"/>
</dbReference>
<dbReference type="Proteomes" id="UP001432322">
    <property type="component" value="Unassembled WGS sequence"/>
</dbReference>
<evidence type="ECO:0000256" key="2">
    <source>
        <dbReference type="SAM" id="SignalP"/>
    </source>
</evidence>
<gene>
    <name evidence="4" type="ORF">PFISCL1PPCAC_26789</name>
</gene>
<evidence type="ECO:0000313" key="5">
    <source>
        <dbReference type="Proteomes" id="UP001432322"/>
    </source>
</evidence>
<dbReference type="Gene3D" id="1.10.1380.10">
    <property type="entry name" value="Neutral endopeptidase , domain2"/>
    <property type="match status" value="1"/>
</dbReference>
<keyword evidence="5" id="KW-1185">Reference proteome</keyword>
<keyword evidence="2" id="KW-0732">Signal</keyword>
<dbReference type="GO" id="GO:0016485">
    <property type="term" value="P:protein processing"/>
    <property type="evidence" value="ECO:0007669"/>
    <property type="project" value="TreeGrafter"/>
</dbReference>
<protein>
    <recommendedName>
        <fullName evidence="3">Peptidase M13 N-terminal domain-containing protein</fullName>
    </recommendedName>
</protein>
<evidence type="ECO:0000313" key="4">
    <source>
        <dbReference type="EMBL" id="GMT35492.1"/>
    </source>
</evidence>
<reference evidence="4" key="1">
    <citation type="submission" date="2023-10" db="EMBL/GenBank/DDBJ databases">
        <title>Genome assembly of Pristionchus species.</title>
        <authorList>
            <person name="Yoshida K."/>
            <person name="Sommer R.J."/>
        </authorList>
    </citation>
    <scope>NUCLEOTIDE SEQUENCE</scope>
    <source>
        <strain evidence="4">RS5133</strain>
    </source>
</reference>
<dbReference type="AlphaFoldDB" id="A0AAV5WWT8"/>
<feature type="non-terminal residue" evidence="4">
    <location>
        <position position="310"/>
    </location>
</feature>
<dbReference type="InterPro" id="IPR000718">
    <property type="entry name" value="Peptidase_M13"/>
</dbReference>
<dbReference type="InterPro" id="IPR042089">
    <property type="entry name" value="Peptidase_M13_dom_2"/>
</dbReference>
<sequence>VMDTRLLLLSLVLLANGSVAPTSISGALSDVTIEVENLLRRCLNLSVDPCDDFYSYVCGNGITTNEQNPFLNRHEEIKLKQKEALEDILDISTSTSEQKLKNFYWKCLDSAALERDDSIVILQPLKELGEFPMRNERNISSNQPFDFTELMSKVHYRIGNPFFNLGVGPDYTNEEMALKISPPSVEFETYDIREIFVNPTNANILEIYENYLVDKVAFISELFGSPTTRAEIEAVGKELLAFTTELASILIPGSPKVEYLGKRLVSEIQEIFPRIDWKRYLKSITPLEVHSYFDNNTVINCMHIDPIAEI</sequence>
<dbReference type="PANTHER" id="PTHR11733">
    <property type="entry name" value="ZINC METALLOPROTEASE FAMILY M13 NEPRILYSIN-RELATED"/>
    <property type="match status" value="1"/>
</dbReference>
<feature type="non-terminal residue" evidence="4">
    <location>
        <position position="1"/>
    </location>
</feature>
<evidence type="ECO:0000259" key="3">
    <source>
        <dbReference type="Pfam" id="PF05649"/>
    </source>
</evidence>
<dbReference type="InterPro" id="IPR024079">
    <property type="entry name" value="MetalloPept_cat_dom_sf"/>
</dbReference>
<proteinExistence type="inferred from homology"/>
<dbReference type="PANTHER" id="PTHR11733:SF237">
    <property type="entry name" value="NEPRILYSIN-LIKE 4"/>
    <property type="match status" value="1"/>
</dbReference>
<dbReference type="Gene3D" id="3.40.390.10">
    <property type="entry name" value="Collagenase (Catalytic Domain)"/>
    <property type="match status" value="1"/>
</dbReference>
<feature type="signal peptide" evidence="2">
    <location>
        <begin position="1"/>
        <end position="17"/>
    </location>
</feature>
<dbReference type="GO" id="GO:0005886">
    <property type="term" value="C:plasma membrane"/>
    <property type="evidence" value="ECO:0007669"/>
    <property type="project" value="TreeGrafter"/>
</dbReference>
<comment type="similarity">
    <text evidence="1">Belongs to the peptidase M13 family.</text>
</comment>
<organism evidence="4 5">
    <name type="scientific">Pristionchus fissidentatus</name>
    <dbReference type="NCBI Taxonomy" id="1538716"/>
    <lineage>
        <taxon>Eukaryota</taxon>
        <taxon>Metazoa</taxon>
        <taxon>Ecdysozoa</taxon>
        <taxon>Nematoda</taxon>
        <taxon>Chromadorea</taxon>
        <taxon>Rhabditida</taxon>
        <taxon>Rhabditina</taxon>
        <taxon>Diplogasteromorpha</taxon>
        <taxon>Diplogasteroidea</taxon>
        <taxon>Neodiplogasteridae</taxon>
        <taxon>Pristionchus</taxon>
    </lineage>
</organism>
<comment type="caution">
    <text evidence="4">The sequence shown here is derived from an EMBL/GenBank/DDBJ whole genome shotgun (WGS) entry which is preliminary data.</text>
</comment>
<evidence type="ECO:0000256" key="1">
    <source>
        <dbReference type="ARBA" id="ARBA00007357"/>
    </source>
</evidence>
<dbReference type="InterPro" id="IPR008753">
    <property type="entry name" value="Peptidase_M13_N"/>
</dbReference>
<accession>A0AAV5WWT8</accession>
<dbReference type="SUPFAM" id="SSF55486">
    <property type="entry name" value="Metalloproteases ('zincins'), catalytic domain"/>
    <property type="match status" value="1"/>
</dbReference>
<dbReference type="Pfam" id="PF05649">
    <property type="entry name" value="Peptidase_M13_N"/>
    <property type="match status" value="1"/>
</dbReference>
<dbReference type="EMBL" id="BTSY01000007">
    <property type="protein sequence ID" value="GMT35492.1"/>
    <property type="molecule type" value="Genomic_DNA"/>
</dbReference>
<feature type="chain" id="PRO_5043551663" description="Peptidase M13 N-terminal domain-containing protein" evidence="2">
    <location>
        <begin position="18"/>
        <end position="310"/>
    </location>
</feature>
<feature type="domain" description="Peptidase M13 N-terminal" evidence="3">
    <location>
        <begin position="49"/>
        <end position="294"/>
    </location>
</feature>
<name>A0AAV5WWT8_9BILA</name>